<evidence type="ECO:0000256" key="1">
    <source>
        <dbReference type="SAM" id="MobiDB-lite"/>
    </source>
</evidence>
<dbReference type="Proteomes" id="UP001634747">
    <property type="component" value="Unassembled WGS sequence"/>
</dbReference>
<keyword evidence="2" id="KW-0472">Membrane</keyword>
<gene>
    <name evidence="3" type="ORF">ACK2TP_00200</name>
</gene>
<organism evidence="3 4">
    <name type="scientific">Terriglobus aquaticus</name>
    <dbReference type="NCBI Taxonomy" id="940139"/>
    <lineage>
        <taxon>Bacteria</taxon>
        <taxon>Pseudomonadati</taxon>
        <taxon>Acidobacteriota</taxon>
        <taxon>Terriglobia</taxon>
        <taxon>Terriglobales</taxon>
        <taxon>Acidobacteriaceae</taxon>
        <taxon>Terriglobus</taxon>
    </lineage>
</organism>
<keyword evidence="2" id="KW-0812">Transmembrane</keyword>
<feature type="transmembrane region" description="Helical" evidence="2">
    <location>
        <begin position="94"/>
        <end position="114"/>
    </location>
</feature>
<proteinExistence type="predicted"/>
<comment type="caution">
    <text evidence="3">The sequence shown here is derived from an EMBL/GenBank/DDBJ whole genome shotgun (WGS) entry which is preliminary data.</text>
</comment>
<feature type="transmembrane region" description="Helical" evidence="2">
    <location>
        <begin position="58"/>
        <end position="82"/>
    </location>
</feature>
<keyword evidence="4" id="KW-1185">Reference proteome</keyword>
<protein>
    <submittedName>
        <fullName evidence="3">DUF4112 domain-containing protein</fullName>
    </submittedName>
</protein>
<feature type="transmembrane region" description="Helical" evidence="2">
    <location>
        <begin position="184"/>
        <end position="209"/>
    </location>
</feature>
<sequence>MPPTYNARTGEVEPEVIPPRSGRGADLFSDERLDMLSHVLDDFLVIPGTRIRFGLDAIIGLIPGIGDVIGGMASWIIILAAWLRGVPRLTLARMLANVAIETIIGAVPILGDAFDVAWKANRRNFALLQRSLGERATYPPAGAWPRNNSAAHETAASYPPTSSGTPLRLPPTAQQRKRHAASDWLFLGALMLGMFLLLAIPLALLAWIVGHFLAAGMRH</sequence>
<reference evidence="3 4" key="1">
    <citation type="submission" date="2024-12" db="EMBL/GenBank/DDBJ databases">
        <authorList>
            <person name="Lee Y."/>
        </authorList>
    </citation>
    <scope>NUCLEOTIDE SEQUENCE [LARGE SCALE GENOMIC DNA]</scope>
    <source>
        <strain evidence="3 4">03SUJ4</strain>
    </source>
</reference>
<name>A0ABW9KGS2_9BACT</name>
<evidence type="ECO:0000313" key="3">
    <source>
        <dbReference type="EMBL" id="MFN2974170.1"/>
    </source>
</evidence>
<dbReference type="Pfam" id="PF13430">
    <property type="entry name" value="DUF4112"/>
    <property type="match status" value="1"/>
</dbReference>
<dbReference type="RefSeq" id="WP_263414258.1">
    <property type="nucleotide sequence ID" value="NZ_BAABBH010000001.1"/>
</dbReference>
<dbReference type="EMBL" id="JBJYXY010000001">
    <property type="protein sequence ID" value="MFN2974170.1"/>
    <property type="molecule type" value="Genomic_DNA"/>
</dbReference>
<keyword evidence="2" id="KW-1133">Transmembrane helix</keyword>
<feature type="region of interest" description="Disordered" evidence="1">
    <location>
        <begin position="153"/>
        <end position="173"/>
    </location>
</feature>
<dbReference type="InterPro" id="IPR025187">
    <property type="entry name" value="DUF4112"/>
</dbReference>
<accession>A0ABW9KGS2</accession>
<evidence type="ECO:0000313" key="4">
    <source>
        <dbReference type="Proteomes" id="UP001634747"/>
    </source>
</evidence>
<dbReference type="PANTHER" id="PTHR35519:SF2">
    <property type="entry name" value="PH DOMAIN PROTEIN"/>
    <property type="match status" value="1"/>
</dbReference>
<evidence type="ECO:0000256" key="2">
    <source>
        <dbReference type="SAM" id="Phobius"/>
    </source>
</evidence>
<dbReference type="PANTHER" id="PTHR35519">
    <property type="entry name" value="MEMBRANE PROTEINS"/>
    <property type="match status" value="1"/>
</dbReference>